<dbReference type="PANTHER" id="PTHR41286:SF1">
    <property type="entry name" value="HNH NUCLEASE YAJD-RELATED"/>
    <property type="match status" value="1"/>
</dbReference>
<dbReference type="GO" id="GO:0003676">
    <property type="term" value="F:nucleic acid binding"/>
    <property type="evidence" value="ECO:0007669"/>
    <property type="project" value="InterPro"/>
</dbReference>
<evidence type="ECO:0000259" key="6">
    <source>
        <dbReference type="SMART" id="SM00507"/>
    </source>
</evidence>
<dbReference type="Proteomes" id="UP000254410">
    <property type="component" value="Chromosome"/>
</dbReference>
<dbReference type="CDD" id="cd00085">
    <property type="entry name" value="HNHc"/>
    <property type="match status" value="1"/>
</dbReference>
<evidence type="ECO:0000256" key="4">
    <source>
        <dbReference type="ARBA" id="ARBA00040194"/>
    </source>
</evidence>
<dbReference type="Pfam" id="PF01844">
    <property type="entry name" value="HNH"/>
    <property type="match status" value="1"/>
</dbReference>
<reference evidence="7 8" key="2">
    <citation type="submission" date="2018-12" db="EMBL/GenBank/DDBJ databases">
        <title>Molecular Epidemiology of Emerging Carbapenem-Resistance in Acinetobacter nosocomialis and Acinetobacter pittii in Taiwan, 2010-2014.</title>
        <authorList>
            <person name="Huang W.-C."/>
            <person name="Wang H.-Y."/>
            <person name="Lai J.-F."/>
            <person name="Lauderdale T.-L."/>
            <person name="Sytwu H.-K."/>
        </authorList>
    </citation>
    <scope>NUCLEOTIDE SEQUENCE [LARGE SCALE GENOMIC DNA]</scope>
    <source>
        <strain evidence="7 8">2014S06-099</strain>
    </source>
</reference>
<evidence type="ECO:0000313" key="8">
    <source>
        <dbReference type="Proteomes" id="UP000254410"/>
    </source>
</evidence>
<dbReference type="Gene3D" id="1.10.30.50">
    <property type="match status" value="1"/>
</dbReference>
<dbReference type="InterPro" id="IPR003615">
    <property type="entry name" value="HNH_nuc"/>
</dbReference>
<evidence type="ECO:0000313" key="7">
    <source>
        <dbReference type="EMBL" id="AZC00320.1"/>
    </source>
</evidence>
<name>A0A3G6YJK2_ACIPI</name>
<reference evidence="7 8" key="1">
    <citation type="submission" date="2018-11" db="EMBL/GenBank/DDBJ databases">
        <authorList>
            <person name="Kuo S.-C."/>
            <person name="Chen F.-J."/>
            <person name="Liao Y.-C."/>
        </authorList>
    </citation>
    <scope>NUCLEOTIDE SEQUENCE [LARGE SCALE GENOMIC DNA]</scope>
    <source>
        <strain evidence="7 8">2014S06-099</strain>
    </source>
</reference>
<dbReference type="GO" id="GO:0008270">
    <property type="term" value="F:zinc ion binding"/>
    <property type="evidence" value="ECO:0007669"/>
    <property type="project" value="InterPro"/>
</dbReference>
<evidence type="ECO:0000256" key="3">
    <source>
        <dbReference type="ARBA" id="ARBA00038412"/>
    </source>
</evidence>
<evidence type="ECO:0000256" key="1">
    <source>
        <dbReference type="ARBA" id="ARBA00022722"/>
    </source>
</evidence>
<protein>
    <recommendedName>
        <fullName evidence="4">Putative HNH nuclease YajD</fullName>
    </recommendedName>
</protein>
<feature type="domain" description="HNH nuclease" evidence="6">
    <location>
        <begin position="54"/>
        <end position="108"/>
    </location>
</feature>
<dbReference type="PANTHER" id="PTHR41286">
    <property type="entry name" value="HNH NUCLEASE YAJD-RELATED"/>
    <property type="match status" value="1"/>
</dbReference>
<evidence type="ECO:0000256" key="5">
    <source>
        <dbReference type="SAM" id="MobiDB-lite"/>
    </source>
</evidence>
<evidence type="ECO:0000256" key="2">
    <source>
        <dbReference type="ARBA" id="ARBA00022801"/>
    </source>
</evidence>
<organism evidence="7 8">
    <name type="scientific">Acinetobacter pittii</name>
    <name type="common">Acinetobacter genomosp. 3</name>
    <dbReference type="NCBI Taxonomy" id="48296"/>
    <lineage>
        <taxon>Bacteria</taxon>
        <taxon>Pseudomonadati</taxon>
        <taxon>Pseudomonadota</taxon>
        <taxon>Gammaproteobacteria</taxon>
        <taxon>Moraxellales</taxon>
        <taxon>Moraxellaceae</taxon>
        <taxon>Acinetobacter</taxon>
        <taxon>Acinetobacter calcoaceticus/baumannii complex</taxon>
    </lineage>
</organism>
<comment type="similarity">
    <text evidence="3">Belongs to the HNH nuclease family.</text>
</comment>
<feature type="region of interest" description="Disordered" evidence="5">
    <location>
        <begin position="21"/>
        <end position="47"/>
    </location>
</feature>
<dbReference type="AlphaFoldDB" id="A0A3G6YJK2"/>
<keyword evidence="7" id="KW-0255">Endonuclease</keyword>
<dbReference type="InterPro" id="IPR002711">
    <property type="entry name" value="HNH"/>
</dbReference>
<dbReference type="GO" id="GO:0004519">
    <property type="term" value="F:endonuclease activity"/>
    <property type="evidence" value="ECO:0007669"/>
    <property type="project" value="UniProtKB-KW"/>
</dbReference>
<keyword evidence="1" id="KW-0540">Nuclease</keyword>
<sequence length="119" mass="13628">MSRPCREFRCPNLVTKPSQKGFCDEHANKRSNWNQREERTGSTTSRGYGHAWRKLRALILKRDDYLCVICQANGKVTEATDVDHIIPREHGGTDELNNLQSLCSPCHKEKTAKQDSKTK</sequence>
<dbReference type="SMART" id="SM00507">
    <property type="entry name" value="HNHc"/>
    <property type="match status" value="1"/>
</dbReference>
<accession>A0A3G6YJK2</accession>
<dbReference type="EMBL" id="CP033540">
    <property type="protein sequence ID" value="AZC00320.1"/>
    <property type="molecule type" value="Genomic_DNA"/>
</dbReference>
<keyword evidence="2" id="KW-0378">Hydrolase</keyword>
<gene>
    <name evidence="7" type="ORF">DKE52_006295</name>
</gene>
<dbReference type="GO" id="GO:0005829">
    <property type="term" value="C:cytosol"/>
    <property type="evidence" value="ECO:0007669"/>
    <property type="project" value="TreeGrafter"/>
</dbReference>
<proteinExistence type="inferred from homology"/>
<dbReference type="GO" id="GO:0016787">
    <property type="term" value="F:hydrolase activity"/>
    <property type="evidence" value="ECO:0007669"/>
    <property type="project" value="UniProtKB-KW"/>
</dbReference>